<protein>
    <submittedName>
        <fullName evidence="1">Myb-like DNA-binding domain-containing protein</fullName>
    </submittedName>
    <submittedName>
        <fullName evidence="2">Myb-like_DNA-binding domain-containing protein</fullName>
    </submittedName>
</protein>
<dbReference type="InterPro" id="IPR009057">
    <property type="entry name" value="Homeodomain-like_sf"/>
</dbReference>
<gene>
    <name evidence="2" type="ORF">HINF_LOCUS70723</name>
    <name evidence="1" type="ORF">HINF_LOCUS868</name>
</gene>
<reference evidence="2 3" key="2">
    <citation type="submission" date="2024-07" db="EMBL/GenBank/DDBJ databases">
        <authorList>
            <person name="Akdeniz Z."/>
        </authorList>
    </citation>
    <scope>NUCLEOTIDE SEQUENCE [LARGE SCALE GENOMIC DNA]</scope>
</reference>
<dbReference type="EMBL" id="CAXDID020000534">
    <property type="protein sequence ID" value="CAL6100792.1"/>
    <property type="molecule type" value="Genomic_DNA"/>
</dbReference>
<reference evidence="1" key="1">
    <citation type="submission" date="2023-06" db="EMBL/GenBank/DDBJ databases">
        <authorList>
            <person name="Kurt Z."/>
        </authorList>
    </citation>
    <scope>NUCLEOTIDE SEQUENCE</scope>
</reference>
<organism evidence="1">
    <name type="scientific">Hexamita inflata</name>
    <dbReference type="NCBI Taxonomy" id="28002"/>
    <lineage>
        <taxon>Eukaryota</taxon>
        <taxon>Metamonada</taxon>
        <taxon>Diplomonadida</taxon>
        <taxon>Hexamitidae</taxon>
        <taxon>Hexamitinae</taxon>
        <taxon>Hexamita</taxon>
    </lineage>
</organism>
<sequence length="87" mass="10569">MTYHRWTDNDYRQLAKLVQLYGRNWRMITEFYFPDVSSVCLKNKYYTSIHKNAAYDQSSQVSDAYNFQQSSEYIIQQLKEIMNTKMM</sequence>
<dbReference type="GO" id="GO:0003677">
    <property type="term" value="F:DNA binding"/>
    <property type="evidence" value="ECO:0007669"/>
    <property type="project" value="UniProtKB-KW"/>
</dbReference>
<keyword evidence="3" id="KW-1185">Reference proteome</keyword>
<accession>A0AA86N5J0</accession>
<proteinExistence type="predicted"/>
<evidence type="ECO:0000313" key="3">
    <source>
        <dbReference type="Proteomes" id="UP001642409"/>
    </source>
</evidence>
<dbReference type="AlphaFoldDB" id="A0AA86N5J0"/>
<evidence type="ECO:0000313" key="2">
    <source>
        <dbReference type="EMBL" id="CAL6100792.1"/>
    </source>
</evidence>
<dbReference type="Proteomes" id="UP001642409">
    <property type="component" value="Unassembled WGS sequence"/>
</dbReference>
<dbReference type="EMBL" id="CATOUU010000021">
    <property type="protein sequence ID" value="CAI9913223.1"/>
    <property type="molecule type" value="Genomic_DNA"/>
</dbReference>
<name>A0AA86N5J0_9EUKA</name>
<evidence type="ECO:0000313" key="1">
    <source>
        <dbReference type="EMBL" id="CAI9913223.1"/>
    </source>
</evidence>
<dbReference type="SUPFAM" id="SSF46689">
    <property type="entry name" value="Homeodomain-like"/>
    <property type="match status" value="1"/>
</dbReference>
<dbReference type="Pfam" id="PF13921">
    <property type="entry name" value="Myb_DNA-bind_6"/>
    <property type="match status" value="1"/>
</dbReference>
<comment type="caution">
    <text evidence="1">The sequence shown here is derived from an EMBL/GenBank/DDBJ whole genome shotgun (WGS) entry which is preliminary data.</text>
</comment>
<dbReference type="Gene3D" id="1.10.10.60">
    <property type="entry name" value="Homeodomain-like"/>
    <property type="match status" value="1"/>
</dbReference>
<keyword evidence="1" id="KW-0238">DNA-binding</keyword>